<feature type="region of interest" description="Disordered" evidence="1">
    <location>
        <begin position="19"/>
        <end position="46"/>
    </location>
</feature>
<keyword evidence="2" id="KW-0472">Membrane</keyword>
<evidence type="ECO:0000256" key="2">
    <source>
        <dbReference type="SAM" id="Phobius"/>
    </source>
</evidence>
<gene>
    <name evidence="3" type="ORF">CLODIP_2_CD08416</name>
</gene>
<evidence type="ECO:0000313" key="4">
    <source>
        <dbReference type="Proteomes" id="UP000494165"/>
    </source>
</evidence>
<name>A0A8S1CI22_9INSE</name>
<feature type="compositionally biased region" description="Basic and acidic residues" evidence="1">
    <location>
        <begin position="36"/>
        <end position="46"/>
    </location>
</feature>
<organism evidence="3 4">
    <name type="scientific">Cloeon dipterum</name>
    <dbReference type="NCBI Taxonomy" id="197152"/>
    <lineage>
        <taxon>Eukaryota</taxon>
        <taxon>Metazoa</taxon>
        <taxon>Ecdysozoa</taxon>
        <taxon>Arthropoda</taxon>
        <taxon>Hexapoda</taxon>
        <taxon>Insecta</taxon>
        <taxon>Pterygota</taxon>
        <taxon>Palaeoptera</taxon>
        <taxon>Ephemeroptera</taxon>
        <taxon>Pisciforma</taxon>
        <taxon>Baetidae</taxon>
        <taxon>Cloeon</taxon>
    </lineage>
</organism>
<sequence>MNPLILNPVALTPQMSPCLRRTGSIRGYKRSSPPTPRERGDHRRAPHYEDVEAAEVPLVRGRPTANRRKIKKNPEYNRLEQKQIARIMVSYTLGFFILAIFAFYVFYFIY</sequence>
<feature type="transmembrane region" description="Helical" evidence="2">
    <location>
        <begin position="88"/>
        <end position="109"/>
    </location>
</feature>
<proteinExistence type="predicted"/>
<keyword evidence="2" id="KW-0812">Transmembrane</keyword>
<protein>
    <submittedName>
        <fullName evidence="3">Uncharacterized protein</fullName>
    </submittedName>
</protein>
<dbReference type="AlphaFoldDB" id="A0A8S1CI22"/>
<keyword evidence="2" id="KW-1133">Transmembrane helix</keyword>
<accession>A0A8S1CI22</accession>
<evidence type="ECO:0000313" key="3">
    <source>
        <dbReference type="EMBL" id="CAB3367941.1"/>
    </source>
</evidence>
<reference evidence="3 4" key="1">
    <citation type="submission" date="2020-04" db="EMBL/GenBank/DDBJ databases">
        <authorList>
            <person name="Alioto T."/>
            <person name="Alioto T."/>
            <person name="Gomez Garrido J."/>
        </authorList>
    </citation>
    <scope>NUCLEOTIDE SEQUENCE [LARGE SCALE GENOMIC DNA]</scope>
</reference>
<dbReference type="EMBL" id="CADEPI010000035">
    <property type="protein sequence ID" value="CAB3367941.1"/>
    <property type="molecule type" value="Genomic_DNA"/>
</dbReference>
<dbReference type="Proteomes" id="UP000494165">
    <property type="component" value="Unassembled WGS sequence"/>
</dbReference>
<keyword evidence="4" id="KW-1185">Reference proteome</keyword>
<comment type="caution">
    <text evidence="3">The sequence shown here is derived from an EMBL/GenBank/DDBJ whole genome shotgun (WGS) entry which is preliminary data.</text>
</comment>
<evidence type="ECO:0000256" key="1">
    <source>
        <dbReference type="SAM" id="MobiDB-lite"/>
    </source>
</evidence>